<dbReference type="AlphaFoldDB" id="A0A1J5NX36"/>
<organism evidence="2">
    <name type="scientific">mine drainage metagenome</name>
    <dbReference type="NCBI Taxonomy" id="410659"/>
    <lineage>
        <taxon>unclassified sequences</taxon>
        <taxon>metagenomes</taxon>
        <taxon>ecological metagenomes</taxon>
    </lineage>
</organism>
<gene>
    <name evidence="2" type="ORF">GALL_551410</name>
</gene>
<feature type="compositionally biased region" description="Basic and acidic residues" evidence="1">
    <location>
        <begin position="261"/>
        <end position="276"/>
    </location>
</feature>
<feature type="region of interest" description="Disordered" evidence="1">
    <location>
        <begin position="248"/>
        <end position="276"/>
    </location>
</feature>
<protein>
    <submittedName>
        <fullName evidence="2">Uncharacterized protein</fullName>
    </submittedName>
</protein>
<evidence type="ECO:0000313" key="2">
    <source>
        <dbReference type="EMBL" id="OIQ63318.1"/>
    </source>
</evidence>
<sequence>MLDGVDPGQDRGLDARGAVGVGGDLHAGGVGLINDGLDLIEGQLLGAGGVAVAEHTAGGADLDDLGAVFVQLADHLAALVGAVDHRRPLLVHRGREEGGVTMAAGRADGVGRRNDARPLDIAGVDRLLQADVVVVVGADIADGGEAGLQGAPGGAHRDIGAVIAVEGHGLDDRIAAVELAGDVVVGVDQAGQDGGVGQVDDLGPGRRDEARLDAGDAVVMDQDRDLGAGRLADPVDQVAGMDDHILGKGRRAQAGGGEDDGERRLGLEARHIGTPH</sequence>
<evidence type="ECO:0000256" key="1">
    <source>
        <dbReference type="SAM" id="MobiDB-lite"/>
    </source>
</evidence>
<reference evidence="2" key="1">
    <citation type="submission" date="2016-10" db="EMBL/GenBank/DDBJ databases">
        <title>Sequence of Gallionella enrichment culture.</title>
        <authorList>
            <person name="Poehlein A."/>
            <person name="Muehling M."/>
            <person name="Daniel R."/>
        </authorList>
    </citation>
    <scope>NUCLEOTIDE SEQUENCE</scope>
</reference>
<accession>A0A1J5NX36</accession>
<comment type="caution">
    <text evidence="2">The sequence shown here is derived from an EMBL/GenBank/DDBJ whole genome shotgun (WGS) entry which is preliminary data.</text>
</comment>
<dbReference type="EMBL" id="MLJW01009112">
    <property type="protein sequence ID" value="OIQ63318.1"/>
    <property type="molecule type" value="Genomic_DNA"/>
</dbReference>
<name>A0A1J5NX36_9ZZZZ</name>
<proteinExistence type="predicted"/>